<name>A0A379MW87_9BACT</name>
<dbReference type="CDD" id="cd07067">
    <property type="entry name" value="HP_PGM_like"/>
    <property type="match status" value="1"/>
</dbReference>
<dbReference type="Pfam" id="PF00300">
    <property type="entry name" value="His_Phos_1"/>
    <property type="match status" value="1"/>
</dbReference>
<keyword evidence="2" id="KW-1185">Reference proteome</keyword>
<protein>
    <submittedName>
        <fullName evidence="1">Phosphohistidine phosphatase</fullName>
    </submittedName>
</protein>
<dbReference type="OrthoDB" id="9810154at2"/>
<dbReference type="Gene3D" id="3.40.50.1240">
    <property type="entry name" value="Phosphoglycerate mutase-like"/>
    <property type="match status" value="1"/>
</dbReference>
<dbReference type="RefSeq" id="WP_051214448.1">
    <property type="nucleotide sequence ID" value="NZ_UGVL01000001.1"/>
</dbReference>
<evidence type="ECO:0000313" key="2">
    <source>
        <dbReference type="Proteomes" id="UP000255233"/>
    </source>
</evidence>
<dbReference type="STRING" id="880526.GCA_000427365_01678"/>
<evidence type="ECO:0000313" key="1">
    <source>
        <dbReference type="EMBL" id="SUE34902.1"/>
    </source>
</evidence>
<organism evidence="1 2">
    <name type="scientific">Rikenella microfusus</name>
    <dbReference type="NCBI Taxonomy" id="28139"/>
    <lineage>
        <taxon>Bacteria</taxon>
        <taxon>Pseudomonadati</taxon>
        <taxon>Bacteroidota</taxon>
        <taxon>Bacteroidia</taxon>
        <taxon>Bacteroidales</taxon>
        <taxon>Rikenellaceae</taxon>
        <taxon>Rikenella</taxon>
    </lineage>
</organism>
<dbReference type="SUPFAM" id="SSF53254">
    <property type="entry name" value="Phosphoglycerate mutase-like"/>
    <property type="match status" value="1"/>
</dbReference>
<sequence>MKRLYIVRHGAAQSSFEAGSDFARRLVPAGEERVRAVAEHFAALPEVVFPQRIVSSAAPRAAQTARIWASVLGVGAERYAETAELYRGGPAVYLDTIVRSLPDEVSCAMAVGHNPAVSELLASLTGVPAGEYLMRKGDAACVAFDLPDDARWEELYAAEGEMERYLIAASV</sequence>
<dbReference type="EMBL" id="UGVL01000001">
    <property type="protein sequence ID" value="SUE34902.1"/>
    <property type="molecule type" value="Genomic_DNA"/>
</dbReference>
<accession>A0A379MW87</accession>
<dbReference type="InterPro" id="IPR029033">
    <property type="entry name" value="His_PPase_superfam"/>
</dbReference>
<gene>
    <name evidence="1" type="ORF">NCTC11190_02140</name>
</gene>
<dbReference type="InterPro" id="IPR013078">
    <property type="entry name" value="His_Pase_superF_clade-1"/>
</dbReference>
<dbReference type="AlphaFoldDB" id="A0A379MW87"/>
<reference evidence="1 2" key="1">
    <citation type="submission" date="2018-06" db="EMBL/GenBank/DDBJ databases">
        <authorList>
            <consortium name="Pathogen Informatics"/>
            <person name="Doyle S."/>
        </authorList>
    </citation>
    <scope>NUCLEOTIDE SEQUENCE [LARGE SCALE GENOMIC DNA]</scope>
    <source>
        <strain evidence="1 2">NCTC11190</strain>
    </source>
</reference>
<proteinExistence type="predicted"/>
<dbReference type="Proteomes" id="UP000255233">
    <property type="component" value="Unassembled WGS sequence"/>
</dbReference>